<dbReference type="EMBL" id="QWLB01000016">
    <property type="protein sequence ID" value="RIH92631.1"/>
    <property type="molecule type" value="Genomic_DNA"/>
</dbReference>
<keyword evidence="1 4" id="KW-0378">Hydrolase</keyword>
<dbReference type="OrthoDB" id="9811121at2"/>
<protein>
    <submittedName>
        <fullName evidence="4">N-carbamoyl-D-amino acid hydrolase</fullName>
        <ecNumber evidence="4">3.5.1.77</ecNumber>
    </submittedName>
</protein>
<organism evidence="4 5">
    <name type="scientific">Meiothermus granaticius NBRC 107808</name>
    <dbReference type="NCBI Taxonomy" id="1227551"/>
    <lineage>
        <taxon>Bacteria</taxon>
        <taxon>Thermotogati</taxon>
        <taxon>Deinococcota</taxon>
        <taxon>Deinococci</taxon>
        <taxon>Thermales</taxon>
        <taxon>Thermaceae</taxon>
        <taxon>Meiothermus</taxon>
    </lineage>
</organism>
<accession>A0A399FD10</accession>
<evidence type="ECO:0000259" key="3">
    <source>
        <dbReference type="PROSITE" id="PS50263"/>
    </source>
</evidence>
<evidence type="ECO:0000256" key="1">
    <source>
        <dbReference type="ARBA" id="ARBA00022801"/>
    </source>
</evidence>
<dbReference type="Pfam" id="PF00795">
    <property type="entry name" value="CN_hydrolase"/>
    <property type="match status" value="1"/>
</dbReference>
<dbReference type="GO" id="GO:0050126">
    <property type="term" value="F:N-carbamoylputrescine amidase activity"/>
    <property type="evidence" value="ECO:0007669"/>
    <property type="project" value="InterPro"/>
</dbReference>
<evidence type="ECO:0000256" key="2">
    <source>
        <dbReference type="ARBA" id="ARBA00034122"/>
    </source>
</evidence>
<dbReference type="InterPro" id="IPR017755">
    <property type="entry name" value="N-carbamoylputrescine_amidase"/>
</dbReference>
<dbReference type="Proteomes" id="UP000266178">
    <property type="component" value="Unassembled WGS sequence"/>
</dbReference>
<evidence type="ECO:0000313" key="5">
    <source>
        <dbReference type="Proteomes" id="UP000266178"/>
    </source>
</evidence>
<keyword evidence="5" id="KW-1185">Reference proteome</keyword>
<comment type="caution">
    <text evidence="4">The sequence shown here is derived from an EMBL/GenBank/DDBJ whole genome shotgun (WGS) entry which is preliminary data.</text>
</comment>
<dbReference type="PANTHER" id="PTHR43674">
    <property type="entry name" value="NITRILASE C965.09-RELATED"/>
    <property type="match status" value="1"/>
</dbReference>
<dbReference type="InterPro" id="IPR003010">
    <property type="entry name" value="C-N_Hydrolase"/>
</dbReference>
<gene>
    <name evidence="4" type="ORF">Mgrana_01408</name>
</gene>
<dbReference type="SUPFAM" id="SSF56317">
    <property type="entry name" value="Carbon-nitrogen hydrolase"/>
    <property type="match status" value="1"/>
</dbReference>
<dbReference type="GO" id="GO:0033388">
    <property type="term" value="P:putrescine biosynthetic process from arginine"/>
    <property type="evidence" value="ECO:0007669"/>
    <property type="project" value="TreeGrafter"/>
</dbReference>
<dbReference type="AlphaFoldDB" id="A0A399FD10"/>
<dbReference type="Gene3D" id="3.60.110.10">
    <property type="entry name" value="Carbon-nitrogen hydrolase"/>
    <property type="match status" value="1"/>
</dbReference>
<dbReference type="GO" id="GO:0047417">
    <property type="term" value="F:N-carbamoyl-D-amino acid hydrolase activity"/>
    <property type="evidence" value="ECO:0007669"/>
    <property type="project" value="UniProtKB-EC"/>
</dbReference>
<dbReference type="PROSITE" id="PS50263">
    <property type="entry name" value="CN_HYDROLASE"/>
    <property type="match status" value="1"/>
</dbReference>
<evidence type="ECO:0000313" key="4">
    <source>
        <dbReference type="EMBL" id="RIH92631.1"/>
    </source>
</evidence>
<reference evidence="4 5" key="1">
    <citation type="submission" date="2018-08" db="EMBL/GenBank/DDBJ databases">
        <title>Meiothermus granaticius genome AF-68 sequencing project.</title>
        <authorList>
            <person name="Da Costa M.S."/>
            <person name="Albuquerque L."/>
            <person name="Raposo P."/>
            <person name="Froufe H.J.C."/>
            <person name="Barroso C.S."/>
            <person name="Egas C."/>
        </authorList>
    </citation>
    <scope>NUCLEOTIDE SEQUENCE [LARGE SCALE GENOMIC DNA]</scope>
    <source>
        <strain evidence="4 5">AF-68</strain>
    </source>
</reference>
<comment type="similarity">
    <text evidence="2">Belongs to the carbon-nitrogen hydrolase superfamily.</text>
</comment>
<feature type="domain" description="CN hydrolase" evidence="3">
    <location>
        <begin position="3"/>
        <end position="258"/>
    </location>
</feature>
<proteinExistence type="inferred from homology"/>
<dbReference type="EC" id="3.5.1.77" evidence="4"/>
<sequence length="292" mass="32491">MALRLAVIQMSMSGVREDNVDKASSRVRQAAQQGAHLILLPELFENLYWCQVERETYFACANPVDHHPFLPHFQQLAKELGVVLPLSFFEKAGQAHYNSLAMINHDGEILGIYRKSHIPDGPGYEEKYYFNPGDTGFKAFATGVGSVGAGICWDQWYPEAARSMALLGAEILLYPTAIGSEPPESGGVDTKEMWQRVMIGHAVANLCYLGAANRVGTETVEGKTQTYYGSSFITDYMGNKLAEAGREEETILYADLNLEEARSFRAGFGFFRDRRPELYGPLLTLDGKTRRA</sequence>
<name>A0A399FD10_9DEIN</name>
<dbReference type="NCBIfam" id="TIGR03381">
    <property type="entry name" value="agmatine_aguB"/>
    <property type="match status" value="1"/>
</dbReference>
<dbReference type="PANTHER" id="PTHR43674:SF2">
    <property type="entry name" value="BETA-UREIDOPROPIONASE"/>
    <property type="match status" value="1"/>
</dbReference>
<dbReference type="InterPro" id="IPR050345">
    <property type="entry name" value="Aliph_Amidase/BUP"/>
</dbReference>
<dbReference type="InterPro" id="IPR036526">
    <property type="entry name" value="C-N_Hydrolase_sf"/>
</dbReference>
<dbReference type="CDD" id="cd07573">
    <property type="entry name" value="CPA"/>
    <property type="match status" value="1"/>
</dbReference>